<dbReference type="AlphaFoldDB" id="A0A1L7NPB8"/>
<proteinExistence type="predicted"/>
<keyword evidence="1" id="KW-0808">Transferase</keyword>
<geneLocation type="plasmid" evidence="2">
    <name>pkf715b dna</name>
</geneLocation>
<accession>A0A1L7NPB8</accession>
<dbReference type="Proteomes" id="UP000218731">
    <property type="component" value="Plasmid pKF715B"/>
</dbReference>
<reference evidence="1 2" key="1">
    <citation type="submission" date="2015-11" db="EMBL/GenBank/DDBJ databases">
        <title>Complete genome sequencing of a biphenyl-degrading bacterium, Pseudomonas putida KF715 (=NBRC110667).</title>
        <authorList>
            <person name="Suenaga H."/>
            <person name="Fujihara N."/>
            <person name="Watanabe T."/>
            <person name="Hirose J."/>
            <person name="Kimura N."/>
            <person name="Yamazoe A."/>
            <person name="Hosoyama A."/>
            <person name="Shimodaira J."/>
            <person name="Furukawa K."/>
        </authorList>
    </citation>
    <scope>NUCLEOTIDE SEQUENCE [LARGE SCALE GENOMIC DNA]</scope>
    <source>
        <strain evidence="1 2">KF715</strain>
        <plasmid evidence="2">Plasmid pkf715b dna</plasmid>
    </source>
</reference>
<protein>
    <submittedName>
        <fullName evidence="1">Glycosyl transferase</fullName>
    </submittedName>
</protein>
<dbReference type="EMBL" id="AP015031">
    <property type="protein sequence ID" value="BAW27287.1"/>
    <property type="molecule type" value="Genomic_DNA"/>
</dbReference>
<gene>
    <name evidence="1" type="ORF">KF715C_pB1810</name>
</gene>
<name>A0A1L7NPB8_PSEPU</name>
<keyword evidence="1" id="KW-0614">Plasmid</keyword>
<sequence>MVLPDATFQPQAQELIAHLPLPIPDLVQRICRDQGGIDHDLTFTLKQEVVTDAKG</sequence>
<evidence type="ECO:0000313" key="1">
    <source>
        <dbReference type="EMBL" id="BAW27287.1"/>
    </source>
</evidence>
<dbReference type="GO" id="GO:0016740">
    <property type="term" value="F:transferase activity"/>
    <property type="evidence" value="ECO:0007669"/>
    <property type="project" value="UniProtKB-KW"/>
</dbReference>
<evidence type="ECO:0000313" key="2">
    <source>
        <dbReference type="Proteomes" id="UP000218731"/>
    </source>
</evidence>
<organism evidence="1 2">
    <name type="scientific">Pseudomonas putida</name>
    <name type="common">Arthrobacter siderocapsulatus</name>
    <dbReference type="NCBI Taxonomy" id="303"/>
    <lineage>
        <taxon>Bacteria</taxon>
        <taxon>Pseudomonadati</taxon>
        <taxon>Pseudomonadota</taxon>
        <taxon>Gammaproteobacteria</taxon>
        <taxon>Pseudomonadales</taxon>
        <taxon>Pseudomonadaceae</taxon>
        <taxon>Pseudomonas</taxon>
    </lineage>
</organism>